<dbReference type="Proteomes" id="UP000588068">
    <property type="component" value="Unassembled WGS sequence"/>
</dbReference>
<dbReference type="SUPFAM" id="SSF53187">
    <property type="entry name" value="Zn-dependent exopeptidases"/>
    <property type="match status" value="1"/>
</dbReference>
<keyword evidence="2" id="KW-1185">Reference proteome</keyword>
<protein>
    <submittedName>
        <fullName evidence="1">N-formylglutamate deformylase</fullName>
        <ecNumber evidence="1">3.5.1.68</ecNumber>
    </submittedName>
</protein>
<evidence type="ECO:0000313" key="1">
    <source>
        <dbReference type="EMBL" id="MBB6095742.1"/>
    </source>
</evidence>
<dbReference type="InterPro" id="IPR010247">
    <property type="entry name" value="HutG_amidohyd"/>
</dbReference>
<sequence>MPDEIARRFTAAGRELIDTDWYVDQLYGFAADLGASIVSATYSRYVVDLNRGLDSVSLYASNPTSPVCPVRTFDNRTIYQSGAEPGEGEIADRIEHYWHPYHQCVAEELWRIRSEHGYALLWDAHSIISRVPELFDGELPEFNFGTRDHASCPATVAEALLESVRSDGKHSAVLNGRFKGGYITMAYGRPADRVWAVQLELAQRTYMNETPRSEWSVARAAPAASKIQQLLRQYLSLARTAVAA</sequence>
<dbReference type="InterPro" id="IPR007709">
    <property type="entry name" value="N-FG_amidohydro"/>
</dbReference>
<dbReference type="AlphaFoldDB" id="A0A841HUU1"/>
<dbReference type="Gene3D" id="3.40.630.40">
    <property type="entry name" value="Zn-dependent exopeptidases"/>
    <property type="match status" value="1"/>
</dbReference>
<accession>A0A841HUU1</accession>
<name>A0A841HUU1_9GAMM</name>
<dbReference type="NCBIfam" id="TIGR02017">
    <property type="entry name" value="hutG_amidohyd"/>
    <property type="match status" value="1"/>
</dbReference>
<reference evidence="1 2" key="1">
    <citation type="submission" date="2020-08" db="EMBL/GenBank/DDBJ databases">
        <title>Genomic Encyclopedia of Type Strains, Phase IV (KMG-IV): sequencing the most valuable type-strain genomes for metagenomic binning, comparative biology and taxonomic classification.</title>
        <authorList>
            <person name="Goeker M."/>
        </authorList>
    </citation>
    <scope>NUCLEOTIDE SEQUENCE [LARGE SCALE GENOMIC DNA]</scope>
    <source>
        <strain evidence="1 2">DSM 26723</strain>
    </source>
</reference>
<proteinExistence type="predicted"/>
<dbReference type="EMBL" id="JACHHZ010000006">
    <property type="protein sequence ID" value="MBB6095742.1"/>
    <property type="molecule type" value="Genomic_DNA"/>
</dbReference>
<keyword evidence="1" id="KW-0378">Hydrolase</keyword>
<dbReference type="EC" id="3.5.1.68" evidence="1"/>
<gene>
    <name evidence="1" type="ORF">HNQ60_004633</name>
</gene>
<comment type="caution">
    <text evidence="1">The sequence shown here is derived from an EMBL/GenBank/DDBJ whole genome shotgun (WGS) entry which is preliminary data.</text>
</comment>
<dbReference type="GO" id="GO:0050129">
    <property type="term" value="F:N-formylglutamate deformylase activity"/>
    <property type="evidence" value="ECO:0007669"/>
    <property type="project" value="UniProtKB-EC"/>
</dbReference>
<dbReference type="Pfam" id="PF05013">
    <property type="entry name" value="FGase"/>
    <property type="match status" value="1"/>
</dbReference>
<organism evidence="1 2">
    <name type="scientific">Povalibacter uvarum</name>
    <dbReference type="NCBI Taxonomy" id="732238"/>
    <lineage>
        <taxon>Bacteria</taxon>
        <taxon>Pseudomonadati</taxon>
        <taxon>Pseudomonadota</taxon>
        <taxon>Gammaproteobacteria</taxon>
        <taxon>Steroidobacterales</taxon>
        <taxon>Steroidobacteraceae</taxon>
        <taxon>Povalibacter</taxon>
    </lineage>
</organism>
<evidence type="ECO:0000313" key="2">
    <source>
        <dbReference type="Proteomes" id="UP000588068"/>
    </source>
</evidence>